<sequence>MSLNKIKKISQKTVKKIKNLEEQELKQEVLFGFDGFVDNVWSLVEERNSVKDYTLMKSMLTLNERIKESAGGGLSTEILRKDKRAGGFNANTARVLTVFDLKPTLMALFEGEEIFSELKNKAEVINLGEPCSSQIFEFNDGKLMFPNNENVRSMDWASIKERIKLERLIELFERSELIAFGYWANMPYYSKIIEGIKNEVLPEISSKKRKLFMDFGNVKKRSDKDLELFVKSLSELENDFEITVSLNKTEALDTAGALSIEYDSDQKSYELTAAEIRSKMSVSNFVLHTNNVAISAGVDGVKKLEQPYCKTPVLTTGAGDTFNGGYILGLLLSDDREIQLSAASAAAGYFIRNGKPPRRTEIIDFLKKYPELFVNKN</sequence>
<proteinExistence type="predicted"/>
<dbReference type="EMBL" id="SNXX01000009">
    <property type="protein sequence ID" value="TDP95316.1"/>
    <property type="molecule type" value="Genomic_DNA"/>
</dbReference>
<keyword evidence="1" id="KW-0808">Transferase</keyword>
<dbReference type="SUPFAM" id="SSF53613">
    <property type="entry name" value="Ribokinase-like"/>
    <property type="match status" value="1"/>
</dbReference>
<keyword evidence="1" id="KW-0418">Kinase</keyword>
<dbReference type="GO" id="GO:0016301">
    <property type="term" value="F:kinase activity"/>
    <property type="evidence" value="ECO:0007669"/>
    <property type="project" value="UniProtKB-KW"/>
</dbReference>
<dbReference type="Proteomes" id="UP000295176">
    <property type="component" value="Unassembled WGS sequence"/>
</dbReference>
<dbReference type="Pfam" id="PF25270">
    <property type="entry name" value="Khk"/>
    <property type="match status" value="1"/>
</dbReference>
<dbReference type="RefSeq" id="WP_133530282.1">
    <property type="nucleotide sequence ID" value="NZ_SNXX01000009.1"/>
</dbReference>
<dbReference type="InterPro" id="IPR029056">
    <property type="entry name" value="Ribokinase-like"/>
</dbReference>
<accession>A0A4R6S8V7</accession>
<organism evidence="1 2">
    <name type="scientific">Halanaerobium saccharolyticum</name>
    <dbReference type="NCBI Taxonomy" id="43595"/>
    <lineage>
        <taxon>Bacteria</taxon>
        <taxon>Bacillati</taxon>
        <taxon>Bacillota</taxon>
        <taxon>Clostridia</taxon>
        <taxon>Halanaerobiales</taxon>
        <taxon>Halanaerobiaceae</taxon>
        <taxon>Halanaerobium</taxon>
    </lineage>
</organism>
<dbReference type="AlphaFoldDB" id="A0A4R6S8V7"/>
<reference evidence="1 2" key="1">
    <citation type="submission" date="2019-03" db="EMBL/GenBank/DDBJ databases">
        <title>Subsurface microbial communities from deep shales in Ohio and West Virginia, USA.</title>
        <authorList>
            <person name="Wrighton K."/>
        </authorList>
    </citation>
    <scope>NUCLEOTIDE SEQUENCE [LARGE SCALE GENOMIC DNA]</scope>
    <source>
        <strain evidence="1 2">MSL 7</strain>
    </source>
</reference>
<comment type="caution">
    <text evidence="1">The sequence shown here is derived from an EMBL/GenBank/DDBJ whole genome shotgun (WGS) entry which is preliminary data.</text>
</comment>
<protein>
    <submittedName>
        <fullName evidence="1">Sugar/nucleoside kinase (Ribokinase family)</fullName>
    </submittedName>
</protein>
<gene>
    <name evidence="1" type="ORF">C7957_10991</name>
</gene>
<name>A0A4R6S8V7_9FIRM</name>
<evidence type="ECO:0000313" key="2">
    <source>
        <dbReference type="Proteomes" id="UP000295176"/>
    </source>
</evidence>
<evidence type="ECO:0000313" key="1">
    <source>
        <dbReference type="EMBL" id="TDP95316.1"/>
    </source>
</evidence>
<dbReference type="Gene3D" id="3.40.1190.20">
    <property type="match status" value="1"/>
</dbReference>
<dbReference type="InterPro" id="IPR057621">
    <property type="entry name" value="Khk_prokaryotic"/>
</dbReference>